<proteinExistence type="predicted"/>
<dbReference type="Gene3D" id="3.40.50.300">
    <property type="entry name" value="P-loop containing nucleotide triphosphate hydrolases"/>
    <property type="match status" value="1"/>
</dbReference>
<gene>
    <name evidence="9" type="ORF">ACFOEK_11195</name>
</gene>
<keyword evidence="6" id="KW-0239">DNA-directed DNA polymerase</keyword>
<dbReference type="Pfam" id="PF09115">
    <property type="entry name" value="DNApol3-delta_C"/>
    <property type="match status" value="1"/>
</dbReference>
<dbReference type="GO" id="GO:0003887">
    <property type="term" value="F:DNA-directed DNA polymerase activity"/>
    <property type="evidence" value="ECO:0007669"/>
    <property type="project" value="UniProtKB-EC"/>
</dbReference>
<dbReference type="Gene3D" id="1.20.272.10">
    <property type="match status" value="1"/>
</dbReference>
<dbReference type="NCBIfam" id="TIGR00678">
    <property type="entry name" value="holB"/>
    <property type="match status" value="1"/>
</dbReference>
<evidence type="ECO:0000313" key="10">
    <source>
        <dbReference type="Proteomes" id="UP001595476"/>
    </source>
</evidence>
<comment type="catalytic activity">
    <reaction evidence="7">
        <text>DNA(n) + a 2'-deoxyribonucleoside 5'-triphosphate = DNA(n+1) + diphosphate</text>
        <dbReference type="Rhea" id="RHEA:22508"/>
        <dbReference type="Rhea" id="RHEA-COMP:17339"/>
        <dbReference type="Rhea" id="RHEA-COMP:17340"/>
        <dbReference type="ChEBI" id="CHEBI:33019"/>
        <dbReference type="ChEBI" id="CHEBI:61560"/>
        <dbReference type="ChEBI" id="CHEBI:173112"/>
        <dbReference type="EC" id="2.7.7.7"/>
    </reaction>
</comment>
<dbReference type="InterPro" id="IPR027417">
    <property type="entry name" value="P-loop_NTPase"/>
</dbReference>
<comment type="caution">
    <text evidence="9">The sequence shown here is derived from an EMBL/GenBank/DDBJ whole genome shotgun (WGS) entry which is preliminary data.</text>
</comment>
<keyword evidence="3 9" id="KW-0808">Transferase</keyword>
<dbReference type="PANTHER" id="PTHR11669">
    <property type="entry name" value="REPLICATION FACTOR C / DNA POLYMERASE III GAMMA-TAU SUBUNIT"/>
    <property type="match status" value="1"/>
</dbReference>
<keyword evidence="10" id="KW-1185">Reference proteome</keyword>
<dbReference type="SUPFAM" id="SSF52540">
    <property type="entry name" value="P-loop containing nucleoside triphosphate hydrolases"/>
    <property type="match status" value="1"/>
</dbReference>
<dbReference type="Pfam" id="PF13177">
    <property type="entry name" value="DNA_pol3_delta2"/>
    <property type="match status" value="1"/>
</dbReference>
<dbReference type="EC" id="2.7.7.7" evidence="1"/>
<protein>
    <recommendedName>
        <fullName evidence="2">DNA polymerase III subunit delta'</fullName>
        <ecNumber evidence="1">2.7.7.7</ecNumber>
    </recommendedName>
</protein>
<evidence type="ECO:0000256" key="1">
    <source>
        <dbReference type="ARBA" id="ARBA00012417"/>
    </source>
</evidence>
<evidence type="ECO:0000256" key="6">
    <source>
        <dbReference type="ARBA" id="ARBA00022932"/>
    </source>
</evidence>
<evidence type="ECO:0000313" key="9">
    <source>
        <dbReference type="EMBL" id="MFC3151594.1"/>
    </source>
</evidence>
<evidence type="ECO:0000256" key="7">
    <source>
        <dbReference type="ARBA" id="ARBA00049244"/>
    </source>
</evidence>
<sequence>MDDVTHSLLYPLDWHKTAWSALLEALKKDHLAHGLLIYGHHGVGKMHFAKALGYLLLCDQPQVDSVLGSLPCGQCNNCMLNKAGTHPDFLVVEPEEQGKAIKVDQVRELNHFVSQTSQMSGKKVVIIEPADAMNINSSNALLKTLEEPSGDTHLILVVDSLSSLMATIRSRCQYYEILPPTKEQASVFLRDLYPERNDIDVLVKISEQGPFYAKELVEQGKLEWRSSLSQGLMDVCSGKSTVEIAESWKSIDLLEALHWLDIWIRDMIVMVMTQDKSRVKNADLSDLMTMVESRQVDPRFLHRYREVLSEIEEATIKSHPNKQLVYDRLLIDWKKMLGA</sequence>
<evidence type="ECO:0000256" key="2">
    <source>
        <dbReference type="ARBA" id="ARBA00014363"/>
    </source>
</evidence>
<dbReference type="EMBL" id="JBHRSZ010000004">
    <property type="protein sequence ID" value="MFC3151594.1"/>
    <property type="molecule type" value="Genomic_DNA"/>
</dbReference>
<keyword evidence="5" id="KW-0235">DNA replication</keyword>
<keyword evidence="4 9" id="KW-0548">Nucleotidyltransferase</keyword>
<evidence type="ECO:0000259" key="8">
    <source>
        <dbReference type="Pfam" id="PF09115"/>
    </source>
</evidence>
<organism evidence="9 10">
    <name type="scientific">Litoribrevibacter euphylliae</name>
    <dbReference type="NCBI Taxonomy" id="1834034"/>
    <lineage>
        <taxon>Bacteria</taxon>
        <taxon>Pseudomonadati</taxon>
        <taxon>Pseudomonadota</taxon>
        <taxon>Gammaproteobacteria</taxon>
        <taxon>Oceanospirillales</taxon>
        <taxon>Oceanospirillaceae</taxon>
        <taxon>Litoribrevibacter</taxon>
    </lineage>
</organism>
<feature type="domain" description="DNA polymerase III delta subunit C-terminal" evidence="8">
    <location>
        <begin position="221"/>
        <end position="334"/>
    </location>
</feature>
<name>A0ABV7HCG8_9GAMM</name>
<accession>A0ABV7HCG8</accession>
<dbReference type="InterPro" id="IPR004622">
    <property type="entry name" value="DNA_pol_HolB"/>
</dbReference>
<evidence type="ECO:0000256" key="5">
    <source>
        <dbReference type="ARBA" id="ARBA00022705"/>
    </source>
</evidence>
<dbReference type="Proteomes" id="UP001595476">
    <property type="component" value="Unassembled WGS sequence"/>
</dbReference>
<evidence type="ECO:0000256" key="3">
    <source>
        <dbReference type="ARBA" id="ARBA00022679"/>
    </source>
</evidence>
<dbReference type="PANTHER" id="PTHR11669:SF8">
    <property type="entry name" value="DNA POLYMERASE III SUBUNIT DELTA"/>
    <property type="match status" value="1"/>
</dbReference>
<reference evidence="10" key="1">
    <citation type="journal article" date="2019" name="Int. J. Syst. Evol. Microbiol.">
        <title>The Global Catalogue of Microorganisms (GCM) 10K type strain sequencing project: providing services to taxonomists for standard genome sequencing and annotation.</title>
        <authorList>
            <consortium name="The Broad Institute Genomics Platform"/>
            <consortium name="The Broad Institute Genome Sequencing Center for Infectious Disease"/>
            <person name="Wu L."/>
            <person name="Ma J."/>
        </authorList>
    </citation>
    <scope>NUCLEOTIDE SEQUENCE [LARGE SCALE GENOMIC DNA]</scope>
    <source>
        <strain evidence="10">KCTC 52438</strain>
    </source>
</reference>
<dbReference type="RefSeq" id="WP_386720649.1">
    <property type="nucleotide sequence ID" value="NZ_JBHRSZ010000004.1"/>
</dbReference>
<dbReference type="InterPro" id="IPR015199">
    <property type="entry name" value="DNA_pol_III_delta_C"/>
</dbReference>
<evidence type="ECO:0000256" key="4">
    <source>
        <dbReference type="ARBA" id="ARBA00022695"/>
    </source>
</evidence>
<dbReference type="InterPro" id="IPR050238">
    <property type="entry name" value="DNA_Rep/Repair_Clamp_Loader"/>
</dbReference>
<dbReference type="NCBIfam" id="NF004310">
    <property type="entry name" value="PRK05707.1"/>
    <property type="match status" value="1"/>
</dbReference>